<dbReference type="PANTHER" id="PTHR22846:SF2">
    <property type="entry name" value="F-BOX-LIKE_WD REPEAT-CONTAINING PROTEIN EBI"/>
    <property type="match status" value="1"/>
</dbReference>
<dbReference type="InterPro" id="IPR057646">
    <property type="entry name" value="WD40_WDHD1_1st"/>
</dbReference>
<sequence>MSITSEEVNYLIYRYLKESGFEHSTFAFEHETHIHKSELKDLDVSPGTLINILQKGLQYMSIEVHLNEASLHLSDGTERECSAPFSLLAPHKCEKPTKKHKREDSSSKREEIQIKKERREERKLQKERERRAKKESIEAQESDLMEADIRKDTDLIEQSDSLPNGDSSNKVVSSRDVSILNGHESEVFVCSWNPTNPNLVASGSGDATARIWTIPSTKSKELIAPVILKHLPTMNSNKDVTTLDWNPSGTLLATGSYDGQARIWTQKGELRHRMLKHRGPIFSLKWNKRGNLLLSGSVDHTTILWDASNGEFKQQFSFHTAPTLDVDWLDDEIFATCSTDKTIQICQVGQNTPVKTFRGHQDEVNTVKWDPSGQFLASCSDDFTAKIWSLSRDTFVHDFRGHGKEIYTIRWSPTGPNTDQPNAKRILATASFDSTVRLWDIENGSCLYTLAKHAEPVYSVSFSPDGKYIASGSFDQSINIWSVKDGALVKTYRGKGGIFEVSWNSTGDKLAACLSDNTVRLATSLVVHSAI</sequence>
<dbReference type="InterPro" id="IPR036322">
    <property type="entry name" value="WD40_repeat_dom_sf"/>
</dbReference>
<keyword evidence="5" id="KW-0804">Transcription</keyword>
<dbReference type="STRING" id="1314790.A0A1Y1Z2H8"/>
<dbReference type="PROSITE" id="PS50294">
    <property type="entry name" value="WD_REPEATS_REGION"/>
    <property type="match status" value="6"/>
</dbReference>
<dbReference type="Pfam" id="PF08513">
    <property type="entry name" value="LisH"/>
    <property type="match status" value="1"/>
</dbReference>
<feature type="domain" description="WDHD1 first WD40" evidence="9">
    <location>
        <begin position="252"/>
        <end position="513"/>
    </location>
</feature>
<dbReference type="GO" id="GO:0034967">
    <property type="term" value="C:Set3 complex"/>
    <property type="evidence" value="ECO:0007669"/>
    <property type="project" value="TreeGrafter"/>
</dbReference>
<dbReference type="PROSITE" id="PS50082">
    <property type="entry name" value="WD_REPEATS_2"/>
    <property type="match status" value="6"/>
</dbReference>
<dbReference type="FunFam" id="2.130.10.10:FF:000218">
    <property type="entry name" value="WD40 repeat-containing protein HOS15"/>
    <property type="match status" value="1"/>
</dbReference>
<evidence type="ECO:0000259" key="9">
    <source>
        <dbReference type="Pfam" id="PF24817"/>
    </source>
</evidence>
<dbReference type="EMBL" id="MCFE01000034">
    <property type="protein sequence ID" value="ORY04492.1"/>
    <property type="molecule type" value="Genomic_DNA"/>
</dbReference>
<feature type="repeat" description="WD" evidence="7">
    <location>
        <begin position="180"/>
        <end position="222"/>
    </location>
</feature>
<keyword evidence="11" id="KW-1185">Reference proteome</keyword>
<dbReference type="PANTHER" id="PTHR22846">
    <property type="entry name" value="WD40 REPEAT PROTEIN"/>
    <property type="match status" value="1"/>
</dbReference>
<dbReference type="OrthoDB" id="1367865at2759"/>
<dbReference type="InterPro" id="IPR015943">
    <property type="entry name" value="WD40/YVTN_repeat-like_dom_sf"/>
</dbReference>
<dbReference type="FunFam" id="1.20.960.30:FF:000001">
    <property type="entry name" value="F-box-like/WD repeat-containing protein TBL1XR1"/>
    <property type="match status" value="1"/>
</dbReference>
<dbReference type="SMART" id="SM00320">
    <property type="entry name" value="WD40"/>
    <property type="match status" value="8"/>
</dbReference>
<feature type="repeat" description="WD" evidence="7">
    <location>
        <begin position="274"/>
        <end position="315"/>
    </location>
</feature>
<feature type="repeat" description="WD" evidence="7">
    <location>
        <begin position="450"/>
        <end position="491"/>
    </location>
</feature>
<dbReference type="GO" id="GO:0006357">
    <property type="term" value="P:regulation of transcription by RNA polymerase II"/>
    <property type="evidence" value="ECO:0007669"/>
    <property type="project" value="TreeGrafter"/>
</dbReference>
<dbReference type="PROSITE" id="PS50896">
    <property type="entry name" value="LISH"/>
    <property type="match status" value="1"/>
</dbReference>
<dbReference type="AlphaFoldDB" id="A0A1Y1Z2H8"/>
<dbReference type="InterPro" id="IPR019775">
    <property type="entry name" value="WD40_repeat_CS"/>
</dbReference>
<protein>
    <submittedName>
        <fullName evidence="10">WD40 repeat-like protein</fullName>
    </submittedName>
</protein>
<dbReference type="GO" id="GO:0003714">
    <property type="term" value="F:transcription corepressor activity"/>
    <property type="evidence" value="ECO:0007669"/>
    <property type="project" value="InterPro"/>
</dbReference>
<dbReference type="Gene3D" id="1.20.960.30">
    <property type="match status" value="1"/>
</dbReference>
<evidence type="ECO:0000256" key="6">
    <source>
        <dbReference type="ARBA" id="ARBA00023242"/>
    </source>
</evidence>
<comment type="subcellular location">
    <subcellularLocation>
        <location evidence="1">Nucleus</location>
    </subcellularLocation>
</comment>
<dbReference type="Gene3D" id="2.130.10.10">
    <property type="entry name" value="YVTN repeat-like/Quinoprotein amine dehydrogenase"/>
    <property type="match status" value="1"/>
</dbReference>
<name>A0A1Y1Z2H8_9FUNG</name>
<dbReference type="Pfam" id="PF24817">
    <property type="entry name" value="WD40_WDHD1_1st"/>
    <property type="match status" value="1"/>
</dbReference>
<evidence type="ECO:0000256" key="3">
    <source>
        <dbReference type="ARBA" id="ARBA00022737"/>
    </source>
</evidence>
<dbReference type="InterPro" id="IPR045183">
    <property type="entry name" value="Ebi-like"/>
</dbReference>
<dbReference type="PROSITE" id="PS00678">
    <property type="entry name" value="WD_REPEATS_1"/>
    <property type="match status" value="2"/>
</dbReference>
<feature type="region of interest" description="Disordered" evidence="8">
    <location>
        <begin position="92"/>
        <end position="149"/>
    </location>
</feature>
<keyword evidence="4" id="KW-0805">Transcription regulation</keyword>
<evidence type="ECO:0000256" key="5">
    <source>
        <dbReference type="ARBA" id="ARBA00023163"/>
    </source>
</evidence>
<proteinExistence type="predicted"/>
<evidence type="ECO:0000256" key="8">
    <source>
        <dbReference type="SAM" id="MobiDB-lite"/>
    </source>
</evidence>
<dbReference type="InterPro" id="IPR001680">
    <property type="entry name" value="WD40_rpt"/>
</dbReference>
<evidence type="ECO:0000256" key="7">
    <source>
        <dbReference type="PROSITE-ProRule" id="PRU00221"/>
    </source>
</evidence>
<keyword evidence="6" id="KW-0539">Nucleus</keyword>
<feature type="repeat" description="WD" evidence="7">
    <location>
        <begin position="233"/>
        <end position="264"/>
    </location>
</feature>
<dbReference type="PRINTS" id="PR00320">
    <property type="entry name" value="GPROTEINBRPT"/>
</dbReference>
<evidence type="ECO:0000256" key="2">
    <source>
        <dbReference type="ARBA" id="ARBA00022574"/>
    </source>
</evidence>
<dbReference type="SUPFAM" id="SSF50978">
    <property type="entry name" value="WD40 repeat-like"/>
    <property type="match status" value="1"/>
</dbReference>
<dbReference type="Proteomes" id="UP000193498">
    <property type="component" value="Unassembled WGS sequence"/>
</dbReference>
<accession>A0A1Y1Z2H8</accession>
<gene>
    <name evidence="10" type="ORF">K493DRAFT_205686</name>
</gene>
<feature type="repeat" description="WD" evidence="7">
    <location>
        <begin position="399"/>
        <end position="449"/>
    </location>
</feature>
<dbReference type="CDD" id="cd22249">
    <property type="entry name" value="UDM1_RNF168_RNF169-like"/>
    <property type="match status" value="1"/>
</dbReference>
<evidence type="ECO:0000313" key="10">
    <source>
        <dbReference type="EMBL" id="ORY04492.1"/>
    </source>
</evidence>
<evidence type="ECO:0000313" key="11">
    <source>
        <dbReference type="Proteomes" id="UP000193498"/>
    </source>
</evidence>
<evidence type="ECO:0000256" key="1">
    <source>
        <dbReference type="ARBA" id="ARBA00004123"/>
    </source>
</evidence>
<reference evidence="10 11" key="1">
    <citation type="submission" date="2016-07" db="EMBL/GenBank/DDBJ databases">
        <title>Pervasive Adenine N6-methylation of Active Genes in Fungi.</title>
        <authorList>
            <consortium name="DOE Joint Genome Institute"/>
            <person name="Mondo S.J."/>
            <person name="Dannebaum R.O."/>
            <person name="Kuo R.C."/>
            <person name="Labutti K."/>
            <person name="Haridas S."/>
            <person name="Kuo A."/>
            <person name="Salamov A."/>
            <person name="Ahrendt S.R."/>
            <person name="Lipzen A."/>
            <person name="Sullivan W."/>
            <person name="Andreopoulos W.B."/>
            <person name="Clum A."/>
            <person name="Lindquist E."/>
            <person name="Daum C."/>
            <person name="Ramamoorthy G.K."/>
            <person name="Gryganskyi A."/>
            <person name="Culley D."/>
            <person name="Magnuson J.K."/>
            <person name="James T.Y."/>
            <person name="O'Malley M.A."/>
            <person name="Stajich J.E."/>
            <person name="Spatafora J.W."/>
            <person name="Visel A."/>
            <person name="Grigoriev I.V."/>
        </authorList>
    </citation>
    <scope>NUCLEOTIDE SEQUENCE [LARGE SCALE GENOMIC DNA]</scope>
    <source>
        <strain evidence="10 11">CBS 931.73</strain>
    </source>
</reference>
<dbReference type="SMART" id="SM00667">
    <property type="entry name" value="LisH"/>
    <property type="match status" value="1"/>
</dbReference>
<keyword evidence="3" id="KW-0677">Repeat</keyword>
<dbReference type="InterPro" id="IPR006594">
    <property type="entry name" value="LisH"/>
</dbReference>
<dbReference type="Pfam" id="PF00400">
    <property type="entry name" value="WD40"/>
    <property type="match status" value="1"/>
</dbReference>
<evidence type="ECO:0000256" key="4">
    <source>
        <dbReference type="ARBA" id="ARBA00023015"/>
    </source>
</evidence>
<dbReference type="InterPro" id="IPR020472">
    <property type="entry name" value="WD40_PAC1"/>
</dbReference>
<dbReference type="FunCoup" id="A0A1Y1Z2H8">
    <property type="interactions" value="216"/>
</dbReference>
<feature type="compositionally biased region" description="Basic and acidic residues" evidence="8">
    <location>
        <begin position="92"/>
        <end position="137"/>
    </location>
</feature>
<comment type="caution">
    <text evidence="10">The sequence shown here is derived from an EMBL/GenBank/DDBJ whole genome shotgun (WGS) entry which is preliminary data.</text>
</comment>
<feature type="repeat" description="WD" evidence="7">
    <location>
        <begin position="357"/>
        <end position="398"/>
    </location>
</feature>
<dbReference type="InParanoid" id="A0A1Y1Z2H8"/>
<keyword evidence="2 7" id="KW-0853">WD repeat</keyword>
<organism evidence="10 11">
    <name type="scientific">Basidiobolus meristosporus CBS 931.73</name>
    <dbReference type="NCBI Taxonomy" id="1314790"/>
    <lineage>
        <taxon>Eukaryota</taxon>
        <taxon>Fungi</taxon>
        <taxon>Fungi incertae sedis</taxon>
        <taxon>Zoopagomycota</taxon>
        <taxon>Entomophthoromycotina</taxon>
        <taxon>Basidiobolomycetes</taxon>
        <taxon>Basidiobolales</taxon>
        <taxon>Basidiobolaceae</taxon>
        <taxon>Basidiobolus</taxon>
    </lineage>
</organism>
<dbReference type="CDD" id="cd00200">
    <property type="entry name" value="WD40"/>
    <property type="match status" value="1"/>
</dbReference>